<keyword evidence="5 7" id="KW-0472">Membrane</keyword>
<dbReference type="Gene3D" id="2.170.130.10">
    <property type="entry name" value="TonB-dependent receptor, plug domain"/>
    <property type="match status" value="1"/>
</dbReference>
<keyword evidence="4 7" id="KW-0812">Transmembrane</keyword>
<keyword evidence="3 7" id="KW-1134">Transmembrane beta strand</keyword>
<evidence type="ECO:0000256" key="7">
    <source>
        <dbReference type="PROSITE-ProRule" id="PRU01360"/>
    </source>
</evidence>
<dbReference type="Gene3D" id="2.60.40.1120">
    <property type="entry name" value="Carboxypeptidase-like, regulatory domain"/>
    <property type="match status" value="1"/>
</dbReference>
<dbReference type="Pfam" id="PF13715">
    <property type="entry name" value="CarbopepD_reg_2"/>
    <property type="match status" value="1"/>
</dbReference>
<protein>
    <submittedName>
        <fullName evidence="9">TonB-dependent receptor</fullName>
    </submittedName>
</protein>
<dbReference type="SUPFAM" id="SSF49464">
    <property type="entry name" value="Carboxypeptidase regulatory domain-like"/>
    <property type="match status" value="1"/>
</dbReference>
<evidence type="ECO:0000256" key="6">
    <source>
        <dbReference type="ARBA" id="ARBA00023237"/>
    </source>
</evidence>
<proteinExistence type="inferred from homology"/>
<comment type="similarity">
    <text evidence="7">Belongs to the TonB-dependent receptor family.</text>
</comment>
<evidence type="ECO:0000313" key="10">
    <source>
        <dbReference type="Proteomes" id="UP001062165"/>
    </source>
</evidence>
<gene>
    <name evidence="9" type="ORF">N7E81_01775</name>
</gene>
<evidence type="ECO:0000256" key="2">
    <source>
        <dbReference type="ARBA" id="ARBA00022448"/>
    </source>
</evidence>
<dbReference type="RefSeq" id="WP_263051564.1">
    <property type="nucleotide sequence ID" value="NZ_CP106735.1"/>
</dbReference>
<dbReference type="InterPro" id="IPR012910">
    <property type="entry name" value="Plug_dom"/>
</dbReference>
<evidence type="ECO:0000256" key="1">
    <source>
        <dbReference type="ARBA" id="ARBA00004571"/>
    </source>
</evidence>
<dbReference type="Proteomes" id="UP001062165">
    <property type="component" value="Chromosome"/>
</dbReference>
<keyword evidence="2 7" id="KW-0813">Transport</keyword>
<keyword evidence="10" id="KW-1185">Reference proteome</keyword>
<dbReference type="Pfam" id="PF07715">
    <property type="entry name" value="Plug"/>
    <property type="match status" value="1"/>
</dbReference>
<name>A0ABY6D3Y8_9BACT</name>
<dbReference type="NCBIfam" id="TIGR04057">
    <property type="entry name" value="SusC_RagA_signa"/>
    <property type="match status" value="1"/>
</dbReference>
<dbReference type="EMBL" id="CP106735">
    <property type="protein sequence ID" value="UXX79833.1"/>
    <property type="molecule type" value="Genomic_DNA"/>
</dbReference>
<dbReference type="NCBIfam" id="TIGR04056">
    <property type="entry name" value="OMP_RagA_SusC"/>
    <property type="match status" value="1"/>
</dbReference>
<dbReference type="InterPro" id="IPR023996">
    <property type="entry name" value="TonB-dep_OMP_SusC/RagA"/>
</dbReference>
<evidence type="ECO:0000256" key="5">
    <source>
        <dbReference type="ARBA" id="ARBA00023136"/>
    </source>
</evidence>
<evidence type="ECO:0000256" key="3">
    <source>
        <dbReference type="ARBA" id="ARBA00022452"/>
    </source>
</evidence>
<evidence type="ECO:0000313" key="9">
    <source>
        <dbReference type="EMBL" id="UXX79833.1"/>
    </source>
</evidence>
<reference evidence="9" key="1">
    <citation type="submission" date="2022-10" db="EMBL/GenBank/DDBJ databases">
        <title>Comparative genomics and taxonomic characterization of three novel marine species of genus Reichenbachiella exhibiting antioxidant and polysaccharide degradation activities.</title>
        <authorList>
            <person name="Muhammad N."/>
            <person name="Lee Y.-J."/>
            <person name="Ko J."/>
            <person name="Kim S.-G."/>
        </authorList>
    </citation>
    <scope>NUCLEOTIDE SEQUENCE</scope>
    <source>
        <strain evidence="9">Wsw4-B4</strain>
    </source>
</reference>
<dbReference type="SUPFAM" id="SSF56935">
    <property type="entry name" value="Porins"/>
    <property type="match status" value="1"/>
</dbReference>
<keyword evidence="9" id="KW-0675">Receptor</keyword>
<comment type="subcellular location">
    <subcellularLocation>
        <location evidence="1 7">Cell outer membrane</location>
        <topology evidence="1 7">Multi-pass membrane protein</topology>
    </subcellularLocation>
</comment>
<feature type="domain" description="TonB-dependent receptor plug" evidence="8">
    <location>
        <begin position="111"/>
        <end position="238"/>
    </location>
</feature>
<dbReference type="InterPro" id="IPR037066">
    <property type="entry name" value="Plug_dom_sf"/>
</dbReference>
<dbReference type="InterPro" id="IPR008969">
    <property type="entry name" value="CarboxyPept-like_regulatory"/>
</dbReference>
<sequence length="1046" mass="114094">MKQTYFITILLFLTHLGYAQHSVSGTVVDNEGETIPGASIIISGTKEGVVTDIDGRFTLTTPDDATLVVSFLGYLKQEISVAGKSKLDIVLTPDFVELDEIVVVGYGTMRKSDVTGSISSVKVEENVARQYSTVDNLLRGRAAGVQVSGTSGNPGMGISVKIRGTNSLRGNNEPLYVVDGVIISSAGEDAMDASTDGNSLQENQNGLNGINPRDIESIEVLKDASATAIYGSRGANGVVLITTKQGEPGQTRINAYVTSSLAQISKKIDVLNGTDYAMYRNEEAIRSGNEPVFQINNGNVYPISYTANGPVVGDEAFQQINWQDEIYEYGISYNAGVALSGGFGDDGSYYISGGYNDQSGIVDASHIQSGDFRINLNSSLTEKLSVDARFSAYYSQGNFAQNGSKSGGSRGFINNVVDYSPIVDSEIDDFGNELELSNPYSWLNDYEDYSEEGRFIGSVGLTYKLPIKGLKYQLRAGGDIRNKERKKFYGLTTFPGSQSNGVLSISSLDSKSYTLNNLLMYNTTFNKIHRINSTVGFTYEGRQIMNTLYEAQNFATTEFTVNGAQYAAFVSRPLSTLPAAENLLSYLGRVNYTLMDKYILTASFRADGSSKFANGHKYGYFPSFSVAWRASDESFIESLGLVDELKFRAGWGRIGNQGISPYQTLSNYNRIYYSDAGNGDKVGFVPANIANPDLTWETTTQLNVGVDFGVFDNRLTATVDAYSKTTTDLLQQMEIPTSAGYEQMLTNRGTILNKGLEVSLNAKAIDKNDWFVSVGGNIAFNRTELQELGIPDAPIFIEGSEQQRSYYLGSNVSSGTYFKAPANIFLEGEQVGLFYGWQTDGIYQTGDTDILDGAQPGDIKRIDQNGDGVVDGNDRVIIGNPNPDFIFGANLSVEYKRFSLNVQANGVYGNEIANGNLLRLGIAEGTSRNIMPVAYHEAWRPDLPSNTFPRVGYIGENNAGAISDRIIEDGSYLRINNVTLGYDLPVEKVLNSCHIYFSAQNLLTLTNYSGYDPVITSYQNTSGIMGVDWVNYPNARVFILGLNLSF</sequence>
<accession>A0ABY6D3Y8</accession>
<dbReference type="InterPro" id="IPR036942">
    <property type="entry name" value="Beta-barrel_TonB_sf"/>
</dbReference>
<evidence type="ECO:0000256" key="4">
    <source>
        <dbReference type="ARBA" id="ARBA00022692"/>
    </source>
</evidence>
<dbReference type="InterPro" id="IPR039426">
    <property type="entry name" value="TonB-dep_rcpt-like"/>
</dbReference>
<evidence type="ECO:0000259" key="8">
    <source>
        <dbReference type="Pfam" id="PF07715"/>
    </source>
</evidence>
<organism evidence="9 10">
    <name type="scientific">Reichenbachiella carrageenanivorans</name>
    <dbReference type="NCBI Taxonomy" id="2979869"/>
    <lineage>
        <taxon>Bacteria</taxon>
        <taxon>Pseudomonadati</taxon>
        <taxon>Bacteroidota</taxon>
        <taxon>Cytophagia</taxon>
        <taxon>Cytophagales</taxon>
        <taxon>Reichenbachiellaceae</taxon>
        <taxon>Reichenbachiella</taxon>
    </lineage>
</organism>
<dbReference type="InterPro" id="IPR023997">
    <property type="entry name" value="TonB-dep_OMP_SusC/RagA_CS"/>
</dbReference>
<dbReference type="PROSITE" id="PS52016">
    <property type="entry name" value="TONB_DEPENDENT_REC_3"/>
    <property type="match status" value="1"/>
</dbReference>
<dbReference type="Gene3D" id="2.40.170.20">
    <property type="entry name" value="TonB-dependent receptor, beta-barrel domain"/>
    <property type="match status" value="1"/>
</dbReference>
<keyword evidence="6 7" id="KW-0998">Cell outer membrane</keyword>